<comment type="caution">
    <text evidence="2">The sequence shown here is derived from an EMBL/GenBank/DDBJ whole genome shotgun (WGS) entry which is preliminary data.</text>
</comment>
<proteinExistence type="predicted"/>
<feature type="domain" description="HTH luxR-type" evidence="1">
    <location>
        <begin position="314"/>
        <end position="372"/>
    </location>
</feature>
<dbReference type="RefSeq" id="WP_224011095.1">
    <property type="nucleotide sequence ID" value="NZ_CAJZAF010000086.1"/>
</dbReference>
<sequence>MDNGTATRHPDVDHEALIDDIYAAGLGEQRWEAVLHSLRRNMGVRLVNLLTLDAGSPWLAPIAVAGDDDAWTASALQSYGTEFYRHDPALPIMHNWEVGHWLEDVHVFSPKQQARDIFQQEFMRVRGMEHWSALKLYQSGQRSAFVSFMGEWNAPPLTDAQRRTIAQLGKHLSRASQIGTRIQQLAAKALLAESMLEALDSPVFLLDADRQILSCNVAARTLMANQPTRLRVVHGRLMPGGCSDAAQWQAACISGLLSLQPTSTTGSEASALHFSVIPLPPNTQLARTWQRPLTLLTTCAVRSPAERMRRLLLVYGLSEAEACLCVLMCCDGLTPQECADRRQVSVFTVRAQIKSIYAKIGLQRHGDLVRLILSL</sequence>
<gene>
    <name evidence="2" type="ORF">LMG23994_07073</name>
</gene>
<dbReference type="EMBL" id="CAJZAF010000086">
    <property type="protein sequence ID" value="CAG9187628.1"/>
    <property type="molecule type" value="Genomic_DNA"/>
</dbReference>
<name>A0ABM8Y4D4_9BURK</name>
<dbReference type="InterPro" id="IPR036388">
    <property type="entry name" value="WH-like_DNA-bd_sf"/>
</dbReference>
<dbReference type="InterPro" id="IPR000792">
    <property type="entry name" value="Tscrpt_reg_LuxR_C"/>
</dbReference>
<protein>
    <recommendedName>
        <fullName evidence="1">HTH luxR-type domain-containing protein</fullName>
    </recommendedName>
</protein>
<reference evidence="2 3" key="1">
    <citation type="submission" date="2021-08" db="EMBL/GenBank/DDBJ databases">
        <authorList>
            <person name="Peeters C."/>
        </authorList>
    </citation>
    <scope>NUCLEOTIDE SEQUENCE [LARGE SCALE GENOMIC DNA]</scope>
    <source>
        <strain evidence="2 3">LMG 23994</strain>
    </source>
</reference>
<evidence type="ECO:0000259" key="1">
    <source>
        <dbReference type="SMART" id="SM00421"/>
    </source>
</evidence>
<evidence type="ECO:0000313" key="2">
    <source>
        <dbReference type="EMBL" id="CAG9187628.1"/>
    </source>
</evidence>
<dbReference type="Proteomes" id="UP000701702">
    <property type="component" value="Unassembled WGS sequence"/>
</dbReference>
<evidence type="ECO:0000313" key="3">
    <source>
        <dbReference type="Proteomes" id="UP000701702"/>
    </source>
</evidence>
<dbReference type="InterPro" id="IPR016032">
    <property type="entry name" value="Sig_transdc_resp-reg_C-effctor"/>
</dbReference>
<dbReference type="SMART" id="SM00421">
    <property type="entry name" value="HTH_LUXR"/>
    <property type="match status" value="1"/>
</dbReference>
<keyword evidence="3" id="KW-1185">Reference proteome</keyword>
<accession>A0ABM8Y4D4</accession>
<dbReference type="Gene3D" id="1.10.10.10">
    <property type="entry name" value="Winged helix-like DNA-binding domain superfamily/Winged helix DNA-binding domain"/>
    <property type="match status" value="1"/>
</dbReference>
<organism evidence="2 3">
    <name type="scientific">Cupriavidus pinatubonensis</name>
    <dbReference type="NCBI Taxonomy" id="248026"/>
    <lineage>
        <taxon>Bacteria</taxon>
        <taxon>Pseudomonadati</taxon>
        <taxon>Pseudomonadota</taxon>
        <taxon>Betaproteobacteria</taxon>
        <taxon>Burkholderiales</taxon>
        <taxon>Burkholderiaceae</taxon>
        <taxon>Cupriavidus</taxon>
    </lineage>
</organism>
<dbReference type="SUPFAM" id="SSF46894">
    <property type="entry name" value="C-terminal effector domain of the bipartite response regulators"/>
    <property type="match status" value="1"/>
</dbReference>